<evidence type="ECO:0000313" key="2">
    <source>
        <dbReference type="Proteomes" id="UP000244519"/>
    </source>
</evidence>
<organism evidence="1 2">
    <name type="scientific">Candidatus Fokinia solitaria</name>
    <dbReference type="NCBI Taxonomy" id="1802984"/>
    <lineage>
        <taxon>Bacteria</taxon>
        <taxon>Pseudomonadati</taxon>
        <taxon>Pseudomonadota</taxon>
        <taxon>Alphaproteobacteria</taxon>
        <taxon>Rickettsiales</taxon>
        <taxon>Candidatus Midichloriaceae</taxon>
        <taxon>Candidatus Fokinia</taxon>
    </lineage>
</organism>
<dbReference type="KEGG" id="fso:Fsol_00006"/>
<keyword evidence="2" id="KW-1185">Reference proteome</keyword>
<gene>
    <name evidence="1" type="ORF">Fsol_00006</name>
</gene>
<proteinExistence type="predicted"/>
<protein>
    <submittedName>
        <fullName evidence="1">Uncharacterized protein</fullName>
    </submittedName>
</protein>
<reference evidence="1 2" key="1">
    <citation type="journal article" date="2018" name="Genome Biol. Evol.">
        <title>The Genome Sequence of "Candidatus Fokinia solitaria": Insights on Reductive Evolution in Rickettsiales.</title>
        <authorList>
            <person name="Floriano A.M."/>
            <person name="Castelli M."/>
            <person name="Krenek S."/>
            <person name="Berendonk T.U."/>
            <person name="Bazzocchi C."/>
            <person name="Petroni G."/>
            <person name="Sassera D."/>
        </authorList>
    </citation>
    <scope>NUCLEOTIDE SEQUENCE [LARGE SCALE GENOMIC DNA]</scope>
    <source>
        <strain evidence="1">Rio ETE_ALG 3VII</strain>
    </source>
</reference>
<dbReference type="OrthoDB" id="9804077at2"/>
<dbReference type="Proteomes" id="UP000244519">
    <property type="component" value="Chromosome"/>
</dbReference>
<sequence length="114" mass="13201">MEIPIIIEKFNPSTLKPNNVKDIWANPLKIWGKIISMEIDKVDNKYVQKTKISINNVSHIRHIIRAITEEGETIRAKYIGKDKLLGYITSIEVDEENSTGIFICSRIATYYKYD</sequence>
<dbReference type="AlphaFoldDB" id="A0A2U8BR47"/>
<dbReference type="RefSeq" id="WP_108672872.1">
    <property type="nucleotide sequence ID" value="NZ_CP025989.1"/>
</dbReference>
<name>A0A2U8BR47_9RICK</name>
<evidence type="ECO:0000313" key="1">
    <source>
        <dbReference type="EMBL" id="AWD32822.1"/>
    </source>
</evidence>
<dbReference type="EMBL" id="CP025989">
    <property type="protein sequence ID" value="AWD32822.1"/>
    <property type="molecule type" value="Genomic_DNA"/>
</dbReference>
<accession>A0A2U8BR47</accession>